<feature type="compositionally biased region" description="Basic residues" evidence="1">
    <location>
        <begin position="117"/>
        <end position="128"/>
    </location>
</feature>
<feature type="region of interest" description="Disordered" evidence="1">
    <location>
        <begin position="1"/>
        <end position="74"/>
    </location>
</feature>
<reference evidence="2" key="1">
    <citation type="submission" date="2021-05" db="EMBL/GenBank/DDBJ databases">
        <authorList>
            <person name="Alioto T."/>
            <person name="Alioto T."/>
            <person name="Gomez Garrido J."/>
        </authorList>
    </citation>
    <scope>NUCLEOTIDE SEQUENCE</scope>
</reference>
<proteinExistence type="predicted"/>
<protein>
    <submittedName>
        <fullName evidence="2">(northern house mosquito) hypothetical protein</fullName>
    </submittedName>
</protein>
<organism evidence="2">
    <name type="scientific">Culex pipiens</name>
    <name type="common">House mosquito</name>
    <dbReference type="NCBI Taxonomy" id="7175"/>
    <lineage>
        <taxon>Eukaryota</taxon>
        <taxon>Metazoa</taxon>
        <taxon>Ecdysozoa</taxon>
        <taxon>Arthropoda</taxon>
        <taxon>Hexapoda</taxon>
        <taxon>Insecta</taxon>
        <taxon>Pterygota</taxon>
        <taxon>Neoptera</taxon>
        <taxon>Endopterygota</taxon>
        <taxon>Diptera</taxon>
        <taxon>Nematocera</taxon>
        <taxon>Culicoidea</taxon>
        <taxon>Culicidae</taxon>
        <taxon>Culicinae</taxon>
        <taxon>Culicini</taxon>
        <taxon>Culex</taxon>
        <taxon>Culex</taxon>
    </lineage>
</organism>
<evidence type="ECO:0000313" key="2">
    <source>
        <dbReference type="EMBL" id="CAG6468178.1"/>
    </source>
</evidence>
<feature type="compositionally biased region" description="Low complexity" evidence="1">
    <location>
        <begin position="7"/>
        <end position="18"/>
    </location>
</feature>
<evidence type="ECO:0000256" key="1">
    <source>
        <dbReference type="SAM" id="MobiDB-lite"/>
    </source>
</evidence>
<feature type="region of interest" description="Disordered" evidence="1">
    <location>
        <begin position="89"/>
        <end position="128"/>
    </location>
</feature>
<dbReference type="AlphaFoldDB" id="A0A8D8FF59"/>
<name>A0A8D8FF59_CULPI</name>
<dbReference type="EMBL" id="HBUE01060009">
    <property type="protein sequence ID" value="CAG6468178.1"/>
    <property type="molecule type" value="Transcribed_RNA"/>
</dbReference>
<feature type="compositionally biased region" description="Basic residues" evidence="1">
    <location>
        <begin position="91"/>
        <end position="102"/>
    </location>
</feature>
<sequence>MISTHPASTTSTASSARCTTRRTARRPSVMGRPRSAGRARRLRSVATPSTRTSRTRRWPRPRWGAASAVWPPRPACPVRWALRDRGWELRPRHRRNLRHRPQLRCPRPGPARSRVASTRRIRRGTGPR</sequence>
<accession>A0A8D8FF59</accession>